<protein>
    <recommendedName>
        <fullName evidence="3">Outer membrane protein beta-barrel domain-containing protein</fullName>
    </recommendedName>
</protein>
<evidence type="ECO:0008006" key="3">
    <source>
        <dbReference type="Google" id="ProtNLM"/>
    </source>
</evidence>
<reference evidence="2" key="1">
    <citation type="submission" date="2016-10" db="EMBL/GenBank/DDBJ databases">
        <authorList>
            <person name="Varghese N."/>
            <person name="Submissions S."/>
        </authorList>
    </citation>
    <scope>NUCLEOTIDE SEQUENCE [LARGE SCALE GENOMIC DNA]</scope>
    <source>
        <strain evidence="2">DSM 22900</strain>
    </source>
</reference>
<dbReference type="Proteomes" id="UP000199577">
    <property type="component" value="Unassembled WGS sequence"/>
</dbReference>
<organism evidence="1 2">
    <name type="scientific">Parapedobacter composti</name>
    <dbReference type="NCBI Taxonomy" id="623281"/>
    <lineage>
        <taxon>Bacteria</taxon>
        <taxon>Pseudomonadati</taxon>
        <taxon>Bacteroidota</taxon>
        <taxon>Sphingobacteriia</taxon>
        <taxon>Sphingobacteriales</taxon>
        <taxon>Sphingobacteriaceae</taxon>
        <taxon>Parapedobacter</taxon>
    </lineage>
</organism>
<dbReference type="AlphaFoldDB" id="A0A1I1E9D4"/>
<accession>A0A1I1E9D4</accession>
<proteinExistence type="predicted"/>
<evidence type="ECO:0000313" key="1">
    <source>
        <dbReference type="EMBL" id="SFB83711.1"/>
    </source>
</evidence>
<dbReference type="STRING" id="623281.SAMN05421747_101428"/>
<gene>
    <name evidence="1" type="ORF">SAMN05421747_101428</name>
</gene>
<dbReference type="EMBL" id="FOLL01000001">
    <property type="protein sequence ID" value="SFB83711.1"/>
    <property type="molecule type" value="Genomic_DNA"/>
</dbReference>
<sequence length="162" mass="17666">MAIGLYAQQRPTEITPQNSWIKTGINIGVPVGTLADQTSVALGAEVKGQLMSTPNWGLGLTSGYTHYFPKSSNENFGSVPVGAFARYYPASRGFFVGADLGYSFQTGSGANRNGGMYVRPQIGYHNRLWNIFGFYNGVFRNNANGRHIQHVGLGTTFNIMFD</sequence>
<keyword evidence="2" id="KW-1185">Reference proteome</keyword>
<name>A0A1I1E9D4_9SPHI</name>
<evidence type="ECO:0000313" key="2">
    <source>
        <dbReference type="Proteomes" id="UP000199577"/>
    </source>
</evidence>